<dbReference type="InterPro" id="IPR011004">
    <property type="entry name" value="Trimer_LpxA-like_sf"/>
</dbReference>
<reference evidence="2" key="1">
    <citation type="journal article" date="2019" name="Int. J. Syst. Evol. Microbiol.">
        <title>The Global Catalogue of Microorganisms (GCM) 10K type strain sequencing project: providing services to taxonomists for standard genome sequencing and annotation.</title>
        <authorList>
            <consortium name="The Broad Institute Genomics Platform"/>
            <consortium name="The Broad Institute Genome Sequencing Center for Infectious Disease"/>
            <person name="Wu L."/>
            <person name="Ma J."/>
        </authorList>
    </citation>
    <scope>NUCLEOTIDE SEQUENCE [LARGE SCALE GENOMIC DNA]</scope>
    <source>
        <strain evidence="2">KCTC 52487</strain>
    </source>
</reference>
<evidence type="ECO:0000313" key="2">
    <source>
        <dbReference type="Proteomes" id="UP001595379"/>
    </source>
</evidence>
<sequence>MPLYAIADAVPQTPESGNFWVAPSAQVMGRVILRENASIWYGAVIRGDNDPIEIGENSNIQDGSILHTDVGFPLTIGRNVTVGHRVMLHGCTIGDGSLIGIGSTLLNGVRIGKNCIIGAHTLLTEGKEIPDNSLVVGSPGRVIRTHGEEIAELLQASADHYVENWKKHAAELREVG</sequence>
<name>A0ABV7A0Q1_9PROT</name>
<dbReference type="SUPFAM" id="SSF51161">
    <property type="entry name" value="Trimeric LpxA-like enzymes"/>
    <property type="match status" value="1"/>
</dbReference>
<dbReference type="InterPro" id="IPR047324">
    <property type="entry name" value="LbH_gamma_CA-like"/>
</dbReference>
<comment type="caution">
    <text evidence="1">The sequence shown here is derived from an EMBL/GenBank/DDBJ whole genome shotgun (WGS) entry which is preliminary data.</text>
</comment>
<dbReference type="InterPro" id="IPR001451">
    <property type="entry name" value="Hexapep"/>
</dbReference>
<dbReference type="PANTHER" id="PTHR13061">
    <property type="entry name" value="DYNACTIN SUBUNIT P25"/>
    <property type="match status" value="1"/>
</dbReference>
<protein>
    <submittedName>
        <fullName evidence="1">Gamma carbonic anhydrase family protein</fullName>
    </submittedName>
</protein>
<proteinExistence type="predicted"/>
<accession>A0ABV7A0Q1</accession>
<evidence type="ECO:0000313" key="1">
    <source>
        <dbReference type="EMBL" id="MFC2927183.1"/>
    </source>
</evidence>
<dbReference type="Proteomes" id="UP001595379">
    <property type="component" value="Unassembled WGS sequence"/>
</dbReference>
<dbReference type="Gene3D" id="2.160.10.10">
    <property type="entry name" value="Hexapeptide repeat proteins"/>
    <property type="match status" value="1"/>
</dbReference>
<dbReference type="InterPro" id="IPR050484">
    <property type="entry name" value="Transf_Hexapept/Carb_Anhydrase"/>
</dbReference>
<dbReference type="PANTHER" id="PTHR13061:SF29">
    <property type="entry name" value="GAMMA CARBONIC ANHYDRASE-LIKE 1, MITOCHONDRIAL-RELATED"/>
    <property type="match status" value="1"/>
</dbReference>
<gene>
    <name evidence="1" type="ORF">ACFOOR_13790</name>
</gene>
<dbReference type="CDD" id="cd04645">
    <property type="entry name" value="LbH_gamma_CA_like"/>
    <property type="match status" value="1"/>
</dbReference>
<keyword evidence="2" id="KW-1185">Reference proteome</keyword>
<organism evidence="1 2">
    <name type="scientific">Hyphobacterium vulgare</name>
    <dbReference type="NCBI Taxonomy" id="1736751"/>
    <lineage>
        <taxon>Bacteria</taxon>
        <taxon>Pseudomonadati</taxon>
        <taxon>Pseudomonadota</taxon>
        <taxon>Alphaproteobacteria</taxon>
        <taxon>Maricaulales</taxon>
        <taxon>Maricaulaceae</taxon>
        <taxon>Hyphobacterium</taxon>
    </lineage>
</organism>
<dbReference type="RefSeq" id="WP_343163167.1">
    <property type="nucleotide sequence ID" value="NZ_JBHRSV010000028.1"/>
</dbReference>
<dbReference type="EMBL" id="JBHRSV010000028">
    <property type="protein sequence ID" value="MFC2927183.1"/>
    <property type="molecule type" value="Genomic_DNA"/>
</dbReference>
<dbReference type="Pfam" id="PF00132">
    <property type="entry name" value="Hexapep"/>
    <property type="match status" value="1"/>
</dbReference>